<organism evidence="1 2">
    <name type="scientific">Leptotrichia hofstadii</name>
    <dbReference type="NCBI Taxonomy" id="157688"/>
    <lineage>
        <taxon>Bacteria</taxon>
        <taxon>Fusobacteriati</taxon>
        <taxon>Fusobacteriota</taxon>
        <taxon>Fusobacteriia</taxon>
        <taxon>Fusobacteriales</taxon>
        <taxon>Leptotrichiaceae</taxon>
        <taxon>Leptotrichia</taxon>
    </lineage>
</organism>
<dbReference type="OrthoDB" id="1695776at2"/>
<accession>A0A510JJY5</accession>
<reference evidence="1 2" key="1">
    <citation type="submission" date="2019-07" db="EMBL/GenBank/DDBJ databases">
        <title>Complete Genome Sequence of Leptotrichia hofstadii Strain JCM16775.</title>
        <authorList>
            <person name="Watanabe S."/>
            <person name="Cui L."/>
        </authorList>
    </citation>
    <scope>NUCLEOTIDE SEQUENCE [LARGE SCALE GENOMIC DNA]</scope>
    <source>
        <strain evidence="1 2">JCM16775</strain>
    </source>
</reference>
<dbReference type="EMBL" id="AP019823">
    <property type="protein sequence ID" value="BBM38671.1"/>
    <property type="molecule type" value="Genomic_DNA"/>
</dbReference>
<keyword evidence="2" id="KW-1185">Reference proteome</keyword>
<dbReference type="AlphaFoldDB" id="A0A510JJY5"/>
<dbReference type="Proteomes" id="UP000321892">
    <property type="component" value="Chromosome"/>
</dbReference>
<evidence type="ECO:0000313" key="2">
    <source>
        <dbReference type="Proteomes" id="UP000321892"/>
    </source>
</evidence>
<name>A0A510JJY5_9FUSO</name>
<sequence length="194" mass="22595">MKIVSLQSLLEYTDEGSIKKNFLENFKSIETNDIEIFLHEKAIKYEKDSISSTHLVFNENGTLVGYFSIANKGLVITEHNYKILSNTQKRKLTYSGRKLENSVYIVNSYLLGQIGKNYNIPKEEMIEGIDLLTLAFNLILEAKKIINAKYVWLECENKNKLIDFYNNFGFQKIKDFRSENNLTVMIMKLKKLDK</sequence>
<proteinExistence type="predicted"/>
<evidence type="ECO:0000313" key="1">
    <source>
        <dbReference type="EMBL" id="BBM38671.1"/>
    </source>
</evidence>
<dbReference type="RefSeq" id="WP_006804207.1">
    <property type="nucleotide sequence ID" value="NZ_AP019823.1"/>
</dbReference>
<protein>
    <recommendedName>
        <fullName evidence="3">Phage protein</fullName>
    </recommendedName>
</protein>
<dbReference type="KEGG" id="lhf:JCM16775_1380"/>
<dbReference type="Gene3D" id="3.40.630.30">
    <property type="match status" value="1"/>
</dbReference>
<evidence type="ECO:0008006" key="3">
    <source>
        <dbReference type="Google" id="ProtNLM"/>
    </source>
</evidence>
<gene>
    <name evidence="1" type="ORF">JCM16775_1380</name>
</gene>